<comment type="subcellular location">
    <subcellularLocation>
        <location evidence="1 8">Cell membrane</location>
        <topology evidence="1 8">Multi-pass membrane protein</topology>
    </subcellularLocation>
</comment>
<dbReference type="GO" id="GO:0016323">
    <property type="term" value="C:basolateral plasma membrane"/>
    <property type="evidence" value="ECO:0007669"/>
    <property type="project" value="TreeGrafter"/>
</dbReference>
<evidence type="ECO:0000313" key="10">
    <source>
        <dbReference type="Proteomes" id="UP000749559"/>
    </source>
</evidence>
<dbReference type="PANTHER" id="PTHR11388:SF142">
    <property type="entry name" value="SOLUTE CARRIER ORGANIC ANION TRANSPORTER FAMILY MEMBER 5A1"/>
    <property type="match status" value="1"/>
</dbReference>
<keyword evidence="4 8" id="KW-0812">Transmembrane</keyword>
<name>A0A8J1TZD2_OWEFU</name>
<dbReference type="OrthoDB" id="5062115at2759"/>
<keyword evidence="6 8" id="KW-0472">Membrane</keyword>
<dbReference type="GO" id="GO:0006811">
    <property type="term" value="P:monoatomic ion transport"/>
    <property type="evidence" value="ECO:0007669"/>
    <property type="project" value="UniProtKB-KW"/>
</dbReference>
<feature type="transmembrane region" description="Helical" evidence="8">
    <location>
        <begin position="252"/>
        <end position="276"/>
    </location>
</feature>
<evidence type="ECO:0000256" key="6">
    <source>
        <dbReference type="ARBA" id="ARBA00023136"/>
    </source>
</evidence>
<dbReference type="Pfam" id="PF03137">
    <property type="entry name" value="OATP"/>
    <property type="match status" value="1"/>
</dbReference>
<feature type="transmembrane region" description="Helical" evidence="8">
    <location>
        <begin position="148"/>
        <end position="169"/>
    </location>
</feature>
<dbReference type="NCBIfam" id="TIGR00805">
    <property type="entry name" value="oat"/>
    <property type="match status" value="1"/>
</dbReference>
<dbReference type="InterPro" id="IPR036058">
    <property type="entry name" value="Kazal_dom_sf"/>
</dbReference>
<dbReference type="Gene3D" id="3.30.60.30">
    <property type="match status" value="1"/>
</dbReference>
<dbReference type="InterPro" id="IPR036259">
    <property type="entry name" value="MFS_trans_sf"/>
</dbReference>
<comment type="caution">
    <text evidence="9">The sequence shown here is derived from an EMBL/GenBank/DDBJ whole genome shotgun (WGS) entry which is preliminary data.</text>
</comment>
<dbReference type="Pfam" id="PF07648">
    <property type="entry name" value="Kazal_2"/>
    <property type="match status" value="1"/>
</dbReference>
<dbReference type="GO" id="GO:0015347">
    <property type="term" value="F:sodium-independent organic anion transmembrane transporter activity"/>
    <property type="evidence" value="ECO:0007669"/>
    <property type="project" value="TreeGrafter"/>
</dbReference>
<feature type="transmembrane region" description="Helical" evidence="8">
    <location>
        <begin position="119"/>
        <end position="136"/>
    </location>
</feature>
<dbReference type="Proteomes" id="UP000749559">
    <property type="component" value="Unassembled WGS sequence"/>
</dbReference>
<dbReference type="AlphaFoldDB" id="A0A8J1TZD2"/>
<evidence type="ECO:0000256" key="2">
    <source>
        <dbReference type="ARBA" id="ARBA00009657"/>
    </source>
</evidence>
<comment type="similarity">
    <text evidence="2 8">Belongs to the organo anion transporter (TC 2.A.60) family.</text>
</comment>
<sequence length="760" mass="83223">MSVAKRENLTLPNISSHFDSPSIDLPSIHIENVNDENTTTAVTTATSQATTDTETEQEPERCGFYGKSPDWLQALARPKCFLACISAAVLTQSILVSGYTSSIITTIERRYNLWSSRSGLIVSSYEFTSIIAVVLVGHFGEHFNRSRWIGYGLLIMAFGGFVFTLPFFFGGTYNYVDQSNQTNLLNRNLCNNTLNRGGDCDIEVTSMDTWALATFMIAQMIIGLGASPLYTLGSTYLYDNCKKKLYSVYAGIMYAMASHGPALGFLLGAVFLSFYVDPQSNPGDLTESDPKWVGAWWGGTLFCSTLAAVSALPLLLFPRKLDVQDEDGAECEAPQMIGFGSSLKEIPGRTKRMFMNGTWLFISLCIVMEQSIIAGFVVFMAKYLQVTFWIQVSQANIITGSVIIPGACAGVVTGGYALKRLRLDLLGMIQLLGSISFVPVVSLIVLFFLGCNSIQLAGVTIPYEPLRTVQKVQEIVTYRENLTSNCNQLCECSDMYYQPVCGTDQKTYFSPCHAGCTSLRTYLNDEGSTVKNYSSCGCIYKDIIHKESIASSGRCDNGCYNLIPFLAILFIIIFITCCGQTPSLLITLRSVPENDRSLALGLQFFLLRGLAFIPAPIYFGKLFDSQCLLRENTCDGPGSCLEYNTDQLPYATFGMAVALKFLSISCVGLCYLCCRRKMNITKKLAVEQTDDVTVRTTPPFQSQSNDLTCSNIGVTPSESVCTDITALSTVASTPCDIHVDGNAIGDSCTDDDHLGNSAKY</sequence>
<evidence type="ECO:0000256" key="4">
    <source>
        <dbReference type="ARBA" id="ARBA00022692"/>
    </source>
</evidence>
<feature type="transmembrane region" description="Helical" evidence="8">
    <location>
        <begin position="651"/>
        <end position="674"/>
    </location>
</feature>
<evidence type="ECO:0000313" key="9">
    <source>
        <dbReference type="EMBL" id="CAH1786389.1"/>
    </source>
</evidence>
<protein>
    <recommendedName>
        <fullName evidence="8">Solute carrier organic anion transporter family member</fullName>
    </recommendedName>
</protein>
<dbReference type="SUPFAM" id="SSF100895">
    <property type="entry name" value="Kazal-type serine protease inhibitors"/>
    <property type="match status" value="1"/>
</dbReference>
<dbReference type="PANTHER" id="PTHR11388">
    <property type="entry name" value="ORGANIC ANION TRANSPORTER"/>
    <property type="match status" value="1"/>
</dbReference>
<evidence type="ECO:0000256" key="5">
    <source>
        <dbReference type="ARBA" id="ARBA00022989"/>
    </source>
</evidence>
<keyword evidence="8" id="KW-0813">Transport</keyword>
<feature type="transmembrane region" description="Helical" evidence="8">
    <location>
        <begin position="397"/>
        <end position="418"/>
    </location>
</feature>
<organism evidence="9 10">
    <name type="scientific">Owenia fusiformis</name>
    <name type="common">Polychaete worm</name>
    <dbReference type="NCBI Taxonomy" id="6347"/>
    <lineage>
        <taxon>Eukaryota</taxon>
        <taxon>Metazoa</taxon>
        <taxon>Spiralia</taxon>
        <taxon>Lophotrochozoa</taxon>
        <taxon>Annelida</taxon>
        <taxon>Polychaeta</taxon>
        <taxon>Sedentaria</taxon>
        <taxon>Canalipalpata</taxon>
        <taxon>Sabellida</taxon>
        <taxon>Oweniida</taxon>
        <taxon>Oweniidae</taxon>
        <taxon>Owenia</taxon>
    </lineage>
</organism>
<feature type="transmembrane region" description="Helical" evidence="8">
    <location>
        <begin position="359"/>
        <end position="385"/>
    </location>
</feature>
<feature type="transmembrane region" description="Helical" evidence="8">
    <location>
        <begin position="210"/>
        <end position="232"/>
    </location>
</feature>
<dbReference type="InterPro" id="IPR002350">
    <property type="entry name" value="Kazal_dom"/>
</dbReference>
<evidence type="ECO:0000256" key="1">
    <source>
        <dbReference type="ARBA" id="ARBA00004651"/>
    </source>
</evidence>
<accession>A0A8J1TZD2</accession>
<gene>
    <name evidence="9" type="ORF">OFUS_LOCUS12297</name>
</gene>
<keyword evidence="10" id="KW-1185">Reference proteome</keyword>
<keyword evidence="8" id="KW-0406">Ion transport</keyword>
<keyword evidence="5 8" id="KW-1133">Transmembrane helix</keyword>
<feature type="transmembrane region" description="Helical" evidence="8">
    <location>
        <begin position="296"/>
        <end position="317"/>
    </location>
</feature>
<evidence type="ECO:0000256" key="7">
    <source>
        <dbReference type="ARBA" id="ARBA00023157"/>
    </source>
</evidence>
<keyword evidence="7" id="KW-1015">Disulfide bond</keyword>
<feature type="transmembrane region" description="Helical" evidence="8">
    <location>
        <begin position="425"/>
        <end position="449"/>
    </location>
</feature>
<evidence type="ECO:0000256" key="8">
    <source>
        <dbReference type="RuleBase" id="RU362056"/>
    </source>
</evidence>
<feature type="transmembrane region" description="Helical" evidence="8">
    <location>
        <begin position="80"/>
        <end position="99"/>
    </location>
</feature>
<dbReference type="SUPFAM" id="SSF103473">
    <property type="entry name" value="MFS general substrate transporter"/>
    <property type="match status" value="2"/>
</dbReference>
<dbReference type="GO" id="GO:0043252">
    <property type="term" value="P:sodium-independent organic anion transport"/>
    <property type="evidence" value="ECO:0007669"/>
    <property type="project" value="TreeGrafter"/>
</dbReference>
<dbReference type="PROSITE" id="PS51465">
    <property type="entry name" value="KAZAL_2"/>
    <property type="match status" value="1"/>
</dbReference>
<feature type="transmembrane region" description="Helical" evidence="8">
    <location>
        <begin position="598"/>
        <end position="619"/>
    </location>
</feature>
<dbReference type="EMBL" id="CAIIXF020000006">
    <property type="protein sequence ID" value="CAH1786389.1"/>
    <property type="molecule type" value="Genomic_DNA"/>
</dbReference>
<reference evidence="9" key="1">
    <citation type="submission" date="2022-03" db="EMBL/GenBank/DDBJ databases">
        <authorList>
            <person name="Martin C."/>
        </authorList>
    </citation>
    <scope>NUCLEOTIDE SEQUENCE</scope>
</reference>
<keyword evidence="3" id="KW-1003">Cell membrane</keyword>
<dbReference type="InterPro" id="IPR004156">
    <property type="entry name" value="OATP"/>
</dbReference>
<evidence type="ECO:0000256" key="3">
    <source>
        <dbReference type="ARBA" id="ARBA00022475"/>
    </source>
</evidence>
<feature type="transmembrane region" description="Helical" evidence="8">
    <location>
        <begin position="562"/>
        <end position="586"/>
    </location>
</feature>
<proteinExistence type="inferred from homology"/>
<dbReference type="Gene3D" id="1.20.1250.20">
    <property type="entry name" value="MFS general substrate transporter like domains"/>
    <property type="match status" value="1"/>
</dbReference>